<protein>
    <submittedName>
        <fullName evidence="2">Uncharacterized protein</fullName>
    </submittedName>
</protein>
<feature type="transmembrane region" description="Helical" evidence="1">
    <location>
        <begin position="113"/>
        <end position="131"/>
    </location>
</feature>
<feature type="transmembrane region" description="Helical" evidence="1">
    <location>
        <begin position="59"/>
        <end position="79"/>
    </location>
</feature>
<evidence type="ECO:0000256" key="1">
    <source>
        <dbReference type="SAM" id="Phobius"/>
    </source>
</evidence>
<proteinExistence type="predicted"/>
<dbReference type="KEGG" id="nyu:D7D52_34700"/>
<feature type="transmembrane region" description="Helical" evidence="1">
    <location>
        <begin position="23"/>
        <end position="47"/>
    </location>
</feature>
<dbReference type="AlphaFoldDB" id="A0A386ZLF8"/>
<accession>A0A386ZLF8</accession>
<dbReference type="EMBL" id="CP032568">
    <property type="protein sequence ID" value="AYF78123.1"/>
    <property type="molecule type" value="Genomic_DNA"/>
</dbReference>
<name>A0A386ZLF8_9NOCA</name>
<dbReference type="RefSeq" id="WP_120743206.1">
    <property type="nucleotide sequence ID" value="NZ_CP032568.1"/>
</dbReference>
<evidence type="ECO:0000313" key="2">
    <source>
        <dbReference type="EMBL" id="AYF78123.1"/>
    </source>
</evidence>
<keyword evidence="1" id="KW-0472">Membrane</keyword>
<keyword evidence="3" id="KW-1185">Reference proteome</keyword>
<gene>
    <name evidence="2" type="ORF">D7D52_34700</name>
</gene>
<reference evidence="2 3" key="1">
    <citation type="submission" date="2018-09" db="EMBL/GenBank/DDBJ databases">
        <title>Nocardia yunnanensis sp. nov., an actinomycete isolated from a soil sample.</title>
        <authorList>
            <person name="Zhang J."/>
        </authorList>
    </citation>
    <scope>NUCLEOTIDE SEQUENCE [LARGE SCALE GENOMIC DNA]</scope>
    <source>
        <strain evidence="2 3">CFHS0054</strain>
    </source>
</reference>
<keyword evidence="1" id="KW-1133">Transmembrane helix</keyword>
<evidence type="ECO:0000313" key="3">
    <source>
        <dbReference type="Proteomes" id="UP000267164"/>
    </source>
</evidence>
<organism evidence="2 3">
    <name type="scientific">Nocardia yunnanensis</name>
    <dbReference type="NCBI Taxonomy" id="2382165"/>
    <lineage>
        <taxon>Bacteria</taxon>
        <taxon>Bacillati</taxon>
        <taxon>Actinomycetota</taxon>
        <taxon>Actinomycetes</taxon>
        <taxon>Mycobacteriales</taxon>
        <taxon>Nocardiaceae</taxon>
        <taxon>Nocardia</taxon>
    </lineage>
</organism>
<sequence>MITSLLAADQPSDAPFEQIASKFLGLVWALSGWVALAALLCGAAVFAYQKWTMQNSAGLGALGGVLALAGCGAMAANLINWALAGPTGEDTAGSDPSAPVTDAGPAAAPDFSWIWPVLGVAAAGGAMWAMIRAMRARSAARATRAAQLERWNQGVTVLNQVAAAIVEAETDPGTVLVRPLMLDLTDEVTADIHATYAKARALCPARVPDDDALITSFVQAAHAARTAFNRADVKARSKAAKQNKPLR</sequence>
<keyword evidence="1" id="KW-0812">Transmembrane</keyword>
<dbReference type="Proteomes" id="UP000267164">
    <property type="component" value="Chromosome"/>
</dbReference>